<keyword evidence="4" id="KW-1185">Reference proteome</keyword>
<evidence type="ECO:0000256" key="1">
    <source>
        <dbReference type="SAM" id="MobiDB-lite"/>
    </source>
</evidence>
<keyword evidence="2" id="KW-0812">Transmembrane</keyword>
<proteinExistence type="predicted"/>
<dbReference type="RefSeq" id="WP_261965516.1">
    <property type="nucleotide sequence ID" value="NZ_BAAAXA010000001.1"/>
</dbReference>
<evidence type="ECO:0000313" key="3">
    <source>
        <dbReference type="EMBL" id="GLL01069.1"/>
    </source>
</evidence>
<feature type="transmembrane region" description="Helical" evidence="2">
    <location>
        <begin position="98"/>
        <end position="118"/>
    </location>
</feature>
<feature type="region of interest" description="Disordered" evidence="1">
    <location>
        <begin position="294"/>
        <end position="335"/>
    </location>
</feature>
<evidence type="ECO:0000256" key="2">
    <source>
        <dbReference type="SAM" id="Phobius"/>
    </source>
</evidence>
<sequence>MTTQGWGGPGGEPWDQALHNVQAAYRNARVTYTEPDEFADDSVTWKQLRPHTVRAGNVALVLSLLVFVITCCTCGLFFNIGQQAQDLDTALAASTGSVLVPMIVAGLAFVAWCVSLFFPIKEPIAEYSLLVENRAAAAPAVYGYMLQSAAQRAIPFPMAPVRIAGQYLLSFGDTRLQSLVAVQTYGTDLYFGWTMWRSRSTVLLIVHALRDGFRALAGGASYRSAINGGRTRALREITHSITRLGVQSAIAGLAATEETNRLVATTPEAPMPPGVQPIVPPTIAPAAVYPPQYQQPVTGAWPQVSAPPSSAPPSSAPPSSAPPASGPPYGTQPPQ</sequence>
<comment type="caution">
    <text evidence="3">The sequence shown here is derived from an EMBL/GenBank/DDBJ whole genome shotgun (WGS) entry which is preliminary data.</text>
</comment>
<reference evidence="3" key="1">
    <citation type="journal article" date="2014" name="Int. J. Syst. Evol. Microbiol.">
        <title>Complete genome sequence of Corynebacterium casei LMG S-19264T (=DSM 44701T), isolated from a smear-ripened cheese.</title>
        <authorList>
            <consortium name="US DOE Joint Genome Institute (JGI-PGF)"/>
            <person name="Walter F."/>
            <person name="Albersmeier A."/>
            <person name="Kalinowski J."/>
            <person name="Ruckert C."/>
        </authorList>
    </citation>
    <scope>NUCLEOTIDE SEQUENCE</scope>
    <source>
        <strain evidence="3">VKM Ac-1321</strain>
    </source>
</reference>
<keyword evidence="2" id="KW-0472">Membrane</keyword>
<dbReference type="Proteomes" id="UP001143480">
    <property type="component" value="Unassembled WGS sequence"/>
</dbReference>
<feature type="compositionally biased region" description="Pro residues" evidence="1">
    <location>
        <begin position="309"/>
        <end position="335"/>
    </location>
</feature>
<evidence type="ECO:0000313" key="4">
    <source>
        <dbReference type="Proteomes" id="UP001143480"/>
    </source>
</evidence>
<organism evidence="3 4">
    <name type="scientific">Dactylosporangium matsuzakiense</name>
    <dbReference type="NCBI Taxonomy" id="53360"/>
    <lineage>
        <taxon>Bacteria</taxon>
        <taxon>Bacillati</taxon>
        <taxon>Actinomycetota</taxon>
        <taxon>Actinomycetes</taxon>
        <taxon>Micromonosporales</taxon>
        <taxon>Micromonosporaceae</taxon>
        <taxon>Dactylosporangium</taxon>
    </lineage>
</organism>
<feature type="transmembrane region" description="Helical" evidence="2">
    <location>
        <begin position="55"/>
        <end position="78"/>
    </location>
</feature>
<reference evidence="3" key="2">
    <citation type="submission" date="2023-01" db="EMBL/GenBank/DDBJ databases">
        <authorList>
            <person name="Sun Q."/>
            <person name="Evtushenko L."/>
        </authorList>
    </citation>
    <scope>NUCLEOTIDE SEQUENCE</scope>
    <source>
        <strain evidence="3">VKM Ac-1321</strain>
    </source>
</reference>
<name>A0A9W6KID8_9ACTN</name>
<dbReference type="EMBL" id="BSFP01000013">
    <property type="protein sequence ID" value="GLL01069.1"/>
    <property type="molecule type" value="Genomic_DNA"/>
</dbReference>
<keyword evidence="2" id="KW-1133">Transmembrane helix</keyword>
<dbReference type="AlphaFoldDB" id="A0A9W6KID8"/>
<gene>
    <name evidence="3" type="ORF">GCM10017581_028100</name>
</gene>
<accession>A0A9W6KID8</accession>
<protein>
    <submittedName>
        <fullName evidence="3">Uncharacterized protein</fullName>
    </submittedName>
</protein>